<name>I3DIC5_9PAST</name>
<feature type="domain" description="HTH cro/C1-type" evidence="2">
    <location>
        <begin position="17"/>
        <end position="71"/>
    </location>
</feature>
<dbReference type="PROSITE" id="PS50943">
    <property type="entry name" value="HTH_CROC1"/>
    <property type="match status" value="1"/>
</dbReference>
<dbReference type="AlphaFoldDB" id="I3DIC5"/>
<evidence type="ECO:0000259" key="2">
    <source>
        <dbReference type="PROSITE" id="PS50943"/>
    </source>
</evidence>
<dbReference type="SUPFAM" id="SSF47413">
    <property type="entry name" value="lambda repressor-like DNA-binding domains"/>
    <property type="match status" value="1"/>
</dbReference>
<dbReference type="eggNOG" id="COG1396">
    <property type="taxonomic scope" value="Bacteria"/>
</dbReference>
<dbReference type="PANTHER" id="PTHR46558:SF4">
    <property type="entry name" value="DNA-BIDING PHAGE PROTEIN"/>
    <property type="match status" value="1"/>
</dbReference>
<dbReference type="OrthoDB" id="5683219at2"/>
<evidence type="ECO:0000256" key="1">
    <source>
        <dbReference type="ARBA" id="ARBA00023125"/>
    </source>
</evidence>
<keyword evidence="1 3" id="KW-0238">DNA-binding</keyword>
<dbReference type="InterPro" id="IPR001387">
    <property type="entry name" value="Cro/C1-type_HTH"/>
</dbReference>
<dbReference type="EMBL" id="AJSX01000007">
    <property type="protein sequence ID" value="EIJ71468.1"/>
    <property type="molecule type" value="Genomic_DNA"/>
</dbReference>
<evidence type="ECO:0000313" key="4">
    <source>
        <dbReference type="Proteomes" id="UP000006457"/>
    </source>
</evidence>
<dbReference type="GO" id="GO:0003677">
    <property type="term" value="F:DNA binding"/>
    <property type="evidence" value="ECO:0007669"/>
    <property type="project" value="UniProtKB-KW"/>
</dbReference>
<dbReference type="Gene3D" id="1.10.260.40">
    <property type="entry name" value="lambda repressor-like DNA-binding domains"/>
    <property type="match status" value="1"/>
</dbReference>
<organism evidence="3 4">
    <name type="scientific">Pasteurella bettyae CCUG 2042</name>
    <dbReference type="NCBI Taxonomy" id="1095749"/>
    <lineage>
        <taxon>Bacteria</taxon>
        <taxon>Pseudomonadati</taxon>
        <taxon>Pseudomonadota</taxon>
        <taxon>Gammaproteobacteria</taxon>
        <taxon>Pasteurellales</taxon>
        <taxon>Pasteurellaceae</taxon>
        <taxon>Pasteurella</taxon>
    </lineage>
</organism>
<reference evidence="3 4" key="1">
    <citation type="submission" date="2012-03" db="EMBL/GenBank/DDBJ databases">
        <authorList>
            <person name="Harkins D.M."/>
            <person name="Madupu R."/>
            <person name="Durkin A.S."/>
            <person name="Torralba M."/>
            <person name="Methe B."/>
            <person name="Sutton G.G."/>
            <person name="Nelson K.E."/>
        </authorList>
    </citation>
    <scope>NUCLEOTIDE SEQUENCE [LARGE SCALE GENOMIC DNA]</scope>
    <source>
        <strain evidence="3 4">CCUG 2042</strain>
    </source>
</reference>
<dbReference type="CDD" id="cd00093">
    <property type="entry name" value="HTH_XRE"/>
    <property type="match status" value="1"/>
</dbReference>
<comment type="caution">
    <text evidence="3">The sequence shown here is derived from an EMBL/GenBank/DDBJ whole genome shotgun (WGS) entry which is preliminary data.</text>
</comment>
<accession>I3DIC5</accession>
<dbReference type="Proteomes" id="UP000006457">
    <property type="component" value="Unassembled WGS sequence"/>
</dbReference>
<sequence length="120" mass="13985">MAQLLAAEVDKLIGKRIQEKRKKLGYSAEKLAEYINLSQQQLSRYERGVSKINVAHLVDIAIFLKTPISWFFQDCMSNDMILSEVKISELDKKWNMLPQLQKEAIMNLLETLTNNQHYQD</sequence>
<dbReference type="RefSeq" id="WP_005759011.1">
    <property type="nucleotide sequence ID" value="NZ_AJSX01000007.1"/>
</dbReference>
<dbReference type="PATRIC" id="fig|1095749.3.peg.238"/>
<protein>
    <submittedName>
        <fullName evidence="3">DNA-binding helix-turn-helix protein</fullName>
    </submittedName>
</protein>
<dbReference type="PANTHER" id="PTHR46558">
    <property type="entry name" value="TRACRIPTIONAL REGULATORY PROTEIN-RELATED-RELATED"/>
    <property type="match status" value="1"/>
</dbReference>
<proteinExistence type="predicted"/>
<dbReference type="Pfam" id="PF01381">
    <property type="entry name" value="HTH_3"/>
    <property type="match status" value="1"/>
</dbReference>
<dbReference type="SMART" id="SM00530">
    <property type="entry name" value="HTH_XRE"/>
    <property type="match status" value="1"/>
</dbReference>
<keyword evidence="4" id="KW-1185">Reference proteome</keyword>
<evidence type="ECO:0000313" key="3">
    <source>
        <dbReference type="EMBL" id="EIJ71468.1"/>
    </source>
</evidence>
<gene>
    <name evidence="3" type="ORF">HMPREF1052_0002</name>
</gene>
<dbReference type="InterPro" id="IPR010982">
    <property type="entry name" value="Lambda_DNA-bd_dom_sf"/>
</dbReference>